<proteinExistence type="predicted"/>
<keyword evidence="1" id="KW-0732">Signal</keyword>
<protein>
    <submittedName>
        <fullName evidence="2">Uncharacterized protein</fullName>
    </submittedName>
</protein>
<organism evidence="2 3">
    <name type="scientific">Candidatus Jettenia ecosi</name>
    <dbReference type="NCBI Taxonomy" id="2494326"/>
    <lineage>
        <taxon>Bacteria</taxon>
        <taxon>Pseudomonadati</taxon>
        <taxon>Planctomycetota</taxon>
        <taxon>Candidatus Brocadiia</taxon>
        <taxon>Candidatus Brocadiales</taxon>
        <taxon>Candidatus Brocadiaceae</taxon>
        <taxon>Candidatus Jettenia</taxon>
    </lineage>
</organism>
<accession>A0A533Q9Z1</accession>
<dbReference type="EMBL" id="SULG01000045">
    <property type="protein sequence ID" value="TLD41514.1"/>
    <property type="molecule type" value="Genomic_DNA"/>
</dbReference>
<sequence>MVRKIVLFLCTANLISCLYAIQSAHAVFSKLTTEQVQEAIEYGQKNKSLDMVTFSKSWTVSLEKGRGFATLFTPYHNIAYKARKFAVEHREFTNREIQEVLQTGDSLSFSVTVYGDEYDFALHYSAMVYQKDTVIQPEFEFIPEIAEASESWPESPSYLARLVFKFPMNDIDLNTPIAFVVMVPGGEEIHFHFDLAKIK</sequence>
<evidence type="ECO:0000313" key="3">
    <source>
        <dbReference type="Proteomes" id="UP000319783"/>
    </source>
</evidence>
<dbReference type="AlphaFoldDB" id="A0A533Q9Z1"/>
<gene>
    <name evidence="2" type="ORF">JETT_2212</name>
</gene>
<reference evidence="2 3" key="1">
    <citation type="submission" date="2019-04" db="EMBL/GenBank/DDBJ databases">
        <title>Genome of a novel bacterium Candidatus Jettenia ecosi reconstructed from metagenome of an anammox bioreactor.</title>
        <authorList>
            <person name="Mardanov A.V."/>
            <person name="Beletsky A.V."/>
            <person name="Ravin N.V."/>
            <person name="Botchkova E.A."/>
            <person name="Litti Y.V."/>
            <person name="Nozhevnikova A.N."/>
        </authorList>
    </citation>
    <scope>NUCLEOTIDE SEQUENCE [LARGE SCALE GENOMIC DNA]</scope>
    <source>
        <strain evidence="2">J2</strain>
    </source>
</reference>
<comment type="caution">
    <text evidence="2">The sequence shown here is derived from an EMBL/GenBank/DDBJ whole genome shotgun (WGS) entry which is preliminary data.</text>
</comment>
<evidence type="ECO:0000256" key="1">
    <source>
        <dbReference type="SAM" id="SignalP"/>
    </source>
</evidence>
<evidence type="ECO:0000313" key="2">
    <source>
        <dbReference type="EMBL" id="TLD41514.1"/>
    </source>
</evidence>
<dbReference type="Proteomes" id="UP000319783">
    <property type="component" value="Unassembled WGS sequence"/>
</dbReference>
<feature type="signal peptide" evidence="1">
    <location>
        <begin position="1"/>
        <end position="26"/>
    </location>
</feature>
<name>A0A533Q9Z1_9BACT</name>
<feature type="chain" id="PRO_5021944193" evidence="1">
    <location>
        <begin position="27"/>
        <end position="199"/>
    </location>
</feature>